<dbReference type="EMBL" id="FPAQ01000041">
    <property type="protein sequence ID" value="SFT97568.1"/>
    <property type="molecule type" value="Genomic_DNA"/>
</dbReference>
<gene>
    <name evidence="1" type="ORF">SAMN04487956_14121</name>
</gene>
<proteinExistence type="predicted"/>
<dbReference type="Proteomes" id="UP000199594">
    <property type="component" value="Unassembled WGS sequence"/>
</dbReference>
<dbReference type="InterPro" id="IPR012663">
    <property type="entry name" value="CHP02450_Tryp"/>
</dbReference>
<dbReference type="NCBIfam" id="TIGR02450">
    <property type="entry name" value="TIGR02450 family Trp-rich protein"/>
    <property type="match status" value="1"/>
</dbReference>
<protein>
    <recommendedName>
        <fullName evidence="3">TIGR02450 family Trp-rich protein</fullName>
    </recommendedName>
</protein>
<organism evidence="1 2">
    <name type="scientific">Halomonas saccharevitans</name>
    <dbReference type="NCBI Taxonomy" id="416872"/>
    <lineage>
        <taxon>Bacteria</taxon>
        <taxon>Pseudomonadati</taxon>
        <taxon>Pseudomonadota</taxon>
        <taxon>Gammaproteobacteria</taxon>
        <taxon>Oceanospirillales</taxon>
        <taxon>Halomonadaceae</taxon>
        <taxon>Halomonas</taxon>
    </lineage>
</organism>
<reference evidence="1 2" key="1">
    <citation type="submission" date="2016-10" db="EMBL/GenBank/DDBJ databases">
        <authorList>
            <person name="de Groot N.N."/>
        </authorList>
    </citation>
    <scope>NUCLEOTIDE SEQUENCE [LARGE SCALE GENOMIC DNA]</scope>
    <source>
        <strain evidence="1 2">CGMCC 1.6493</strain>
    </source>
</reference>
<evidence type="ECO:0000313" key="2">
    <source>
        <dbReference type="Proteomes" id="UP000199594"/>
    </source>
</evidence>
<sequence>MNAINPEKLYHSKWTAVHPRHKEKHFLVTKLVRDEEETVVEVILEAIYTHRETTLPWRALKDDDTWRMGWK</sequence>
<dbReference type="RefSeq" id="WP_089851658.1">
    <property type="nucleotide sequence ID" value="NZ_FPAQ01000041.1"/>
</dbReference>
<dbReference type="Pfam" id="PF09493">
    <property type="entry name" value="DUF2389"/>
    <property type="match status" value="1"/>
</dbReference>
<evidence type="ECO:0000313" key="1">
    <source>
        <dbReference type="EMBL" id="SFT97568.1"/>
    </source>
</evidence>
<accession>A0A1I7CDQ9</accession>
<name>A0A1I7CDQ9_9GAMM</name>
<dbReference type="AlphaFoldDB" id="A0A1I7CDQ9"/>
<evidence type="ECO:0008006" key="3">
    <source>
        <dbReference type="Google" id="ProtNLM"/>
    </source>
</evidence>
<dbReference type="OrthoDB" id="5592973at2"/>